<dbReference type="InterPro" id="IPR007855">
    <property type="entry name" value="RDRP"/>
</dbReference>
<dbReference type="GO" id="GO:0003723">
    <property type="term" value="F:RNA binding"/>
    <property type="evidence" value="ECO:0007669"/>
    <property type="project" value="UniProtKB-KW"/>
</dbReference>
<keyword evidence="4" id="KW-1185">Reference proteome</keyword>
<sequence length="845" mass="98268">MAVSVLKLIIVFRKSVIDIPLVKEYAQQFFEDYHRRKKLHCNVNLVVRNVDVDLIYQADLYEMDVALEYLECTNDFHPGHQFKKIGEDWCDTSKNRLSHFWLRLATRTALENKGKQSHSDVDMNEIAFGTFPSMQHFMQHYHYESKSSKKELMSTFLHNRRKKEKKEKENGEAEWCYKSKSLSSYQDYQSRRWERSLTFGCRCNNSYCHIVEIGKCLVLKVVVKKFRARGIIERLIQRCNSNTFFFYSNVETVFSKKRLAGFDTFPYNNELFNTIIDKNIVSDKIFACQFAWNVLNDLSAEVEDQIKLKYHTDNVIQHWENIRESLQHLTNIDALISTLYQISEMISRNEIFTFEDAFKKFYRHYRRNPSKLDPPEGMCFVRRYIITPSRLICLPPSEHFDNRVIREYGPENLLRVSIQDDNFSKLTFAVQHHSRRNDFMNEVAGDLLNDNIQIGPRCYEVLAASNSQLREHGLWMFAKDHEGNTAATIRNWMGDFSHIKNVAKFMARMGQCFSTSEEAVQIELDDEDVITIPDIKNNKYVFSDGVGMLSKELCSQVRKQLNKRLSNRFDETEPNYNPSAFQIRFKGCKGMVAENPSLRGNKLAIRPSMEKFSCDSSNLLEIVKISAPRVLFLNRPLISILEQLGVEINVFLKLQKDMVLDLTDSLIYEKKAWKMMSNLTTLDYPYKKLLTAGISLTQEPIFRSLLLSVYKVAIDQLRSKARIAIPSQYGRNMLGVIDETNTLKYGQIFVQYSEVLGNKESHTEVLKGIVVVTKNPCMHPGDVRKLEAVDVPALHHIKDCIVFPGSDLDGDEYVVIWYDPLIFPDENCAPMDYPPNPEKKHKKGQ</sequence>
<keyword evidence="1" id="KW-0548">Nucleotidyltransferase</keyword>
<dbReference type="InterPro" id="IPR057596">
    <property type="entry name" value="RDRP_core"/>
</dbReference>
<organism evidence="3 4">
    <name type="scientific">Caerostris extrusa</name>
    <name type="common">Bark spider</name>
    <name type="synonym">Caerostris bankana</name>
    <dbReference type="NCBI Taxonomy" id="172846"/>
    <lineage>
        <taxon>Eukaryota</taxon>
        <taxon>Metazoa</taxon>
        <taxon>Ecdysozoa</taxon>
        <taxon>Arthropoda</taxon>
        <taxon>Chelicerata</taxon>
        <taxon>Arachnida</taxon>
        <taxon>Araneae</taxon>
        <taxon>Araneomorphae</taxon>
        <taxon>Entelegynae</taxon>
        <taxon>Araneoidea</taxon>
        <taxon>Araneidae</taxon>
        <taxon>Caerostris</taxon>
    </lineage>
</organism>
<dbReference type="Proteomes" id="UP001054945">
    <property type="component" value="Unassembled WGS sequence"/>
</dbReference>
<keyword evidence="1 3" id="KW-0696">RNA-directed RNA polymerase</keyword>
<comment type="similarity">
    <text evidence="1">Belongs to the RdRP family.</text>
</comment>
<dbReference type="GO" id="GO:0031380">
    <property type="term" value="C:nuclear RNA-directed RNA polymerase complex"/>
    <property type="evidence" value="ECO:0007669"/>
    <property type="project" value="TreeGrafter"/>
</dbReference>
<dbReference type="EC" id="2.7.7.48" evidence="1"/>
<evidence type="ECO:0000256" key="1">
    <source>
        <dbReference type="RuleBase" id="RU363098"/>
    </source>
</evidence>
<dbReference type="Pfam" id="PF05183">
    <property type="entry name" value="RdRP"/>
    <property type="match status" value="1"/>
</dbReference>
<protein>
    <recommendedName>
        <fullName evidence="1">RNA-dependent RNA polymerase</fullName>
        <ecNumber evidence="1">2.7.7.48</ecNumber>
    </recommendedName>
</protein>
<dbReference type="PANTHER" id="PTHR23079:SF55">
    <property type="entry name" value="RNA-DIRECTED RNA POLYMERASE"/>
    <property type="match status" value="1"/>
</dbReference>
<reference evidence="3 4" key="1">
    <citation type="submission" date="2021-06" db="EMBL/GenBank/DDBJ databases">
        <title>Caerostris extrusa draft genome.</title>
        <authorList>
            <person name="Kono N."/>
            <person name="Arakawa K."/>
        </authorList>
    </citation>
    <scope>NUCLEOTIDE SEQUENCE [LARGE SCALE GENOMIC DNA]</scope>
</reference>
<dbReference type="EMBL" id="BPLR01005223">
    <property type="protein sequence ID" value="GIY00773.1"/>
    <property type="molecule type" value="Genomic_DNA"/>
</dbReference>
<proteinExistence type="inferred from homology"/>
<evidence type="ECO:0000313" key="3">
    <source>
        <dbReference type="EMBL" id="GIY00773.1"/>
    </source>
</evidence>
<dbReference type="PANTHER" id="PTHR23079">
    <property type="entry name" value="RNA-DEPENDENT RNA POLYMERASE"/>
    <property type="match status" value="1"/>
</dbReference>
<comment type="catalytic activity">
    <reaction evidence="1">
        <text>RNA(n) + a ribonucleoside 5'-triphosphate = RNA(n+1) + diphosphate</text>
        <dbReference type="Rhea" id="RHEA:21248"/>
        <dbReference type="Rhea" id="RHEA-COMP:14527"/>
        <dbReference type="Rhea" id="RHEA-COMP:17342"/>
        <dbReference type="ChEBI" id="CHEBI:33019"/>
        <dbReference type="ChEBI" id="CHEBI:61557"/>
        <dbReference type="ChEBI" id="CHEBI:140395"/>
        <dbReference type="EC" id="2.7.7.48"/>
    </reaction>
</comment>
<comment type="caution">
    <text evidence="3">The sequence shown here is derived from an EMBL/GenBank/DDBJ whole genome shotgun (WGS) entry which is preliminary data.</text>
</comment>
<evidence type="ECO:0000259" key="2">
    <source>
        <dbReference type="Pfam" id="PF05183"/>
    </source>
</evidence>
<dbReference type="GO" id="GO:0003968">
    <property type="term" value="F:RNA-directed RNA polymerase activity"/>
    <property type="evidence" value="ECO:0007669"/>
    <property type="project" value="UniProtKB-KW"/>
</dbReference>
<name>A0AAV4PT55_CAEEX</name>
<feature type="domain" description="RDRP core" evidence="2">
    <location>
        <begin position="386"/>
        <end position="841"/>
    </location>
</feature>
<dbReference type="GO" id="GO:0030422">
    <property type="term" value="P:siRNA processing"/>
    <property type="evidence" value="ECO:0007669"/>
    <property type="project" value="TreeGrafter"/>
</dbReference>
<keyword evidence="1" id="KW-0808">Transferase</keyword>
<accession>A0AAV4PT55</accession>
<gene>
    <name evidence="3" type="primary">RDR1</name>
    <name evidence="3" type="ORF">CEXT_557981</name>
</gene>
<keyword evidence="1" id="KW-0694">RNA-binding</keyword>
<evidence type="ECO:0000313" key="4">
    <source>
        <dbReference type="Proteomes" id="UP001054945"/>
    </source>
</evidence>
<dbReference type="AlphaFoldDB" id="A0AAV4PT55"/>